<evidence type="ECO:0000256" key="4">
    <source>
        <dbReference type="ARBA" id="ARBA00022806"/>
    </source>
</evidence>
<dbReference type="Pfam" id="PF12726">
    <property type="entry name" value="SEN1_N"/>
    <property type="match status" value="1"/>
</dbReference>
<keyword evidence="13" id="KW-1185">Reference proteome</keyword>
<feature type="coiled-coil region" evidence="6">
    <location>
        <begin position="1396"/>
        <end position="1461"/>
    </location>
</feature>
<dbReference type="GO" id="GO:0005524">
    <property type="term" value="F:ATP binding"/>
    <property type="evidence" value="ECO:0007669"/>
    <property type="project" value="UniProtKB-KW"/>
</dbReference>
<dbReference type="Proteomes" id="UP000292702">
    <property type="component" value="Unassembled WGS sequence"/>
</dbReference>
<dbReference type="Pfam" id="PF13087">
    <property type="entry name" value="AAA_12"/>
    <property type="match status" value="1"/>
</dbReference>
<keyword evidence="5" id="KW-0067">ATP-binding</keyword>
<feature type="compositionally biased region" description="Basic and acidic residues" evidence="7">
    <location>
        <begin position="1862"/>
        <end position="1871"/>
    </location>
</feature>
<evidence type="ECO:0000259" key="11">
    <source>
        <dbReference type="Pfam" id="PF23576"/>
    </source>
</evidence>
<gene>
    <name evidence="12" type="primary">SEN1</name>
    <name evidence="12" type="ORF">EIP91_001128</name>
</gene>
<dbReference type="InterPro" id="IPR041679">
    <property type="entry name" value="DNA2/NAM7-like_C"/>
</dbReference>
<dbReference type="InterPro" id="IPR016024">
    <property type="entry name" value="ARM-type_fold"/>
</dbReference>
<feature type="compositionally biased region" description="Low complexity" evidence="7">
    <location>
        <begin position="1822"/>
        <end position="1833"/>
    </location>
</feature>
<evidence type="ECO:0000313" key="13">
    <source>
        <dbReference type="Proteomes" id="UP000292702"/>
    </source>
</evidence>
<dbReference type="EMBL" id="RWJN01000128">
    <property type="protein sequence ID" value="TCD66618.1"/>
    <property type="molecule type" value="Genomic_DNA"/>
</dbReference>
<dbReference type="CDD" id="cd18808">
    <property type="entry name" value="SF1_C_Upf1"/>
    <property type="match status" value="1"/>
</dbReference>
<keyword evidence="3" id="KW-0378">Hydrolase</keyword>
<evidence type="ECO:0000256" key="3">
    <source>
        <dbReference type="ARBA" id="ARBA00022801"/>
    </source>
</evidence>
<evidence type="ECO:0000256" key="2">
    <source>
        <dbReference type="ARBA" id="ARBA00022741"/>
    </source>
</evidence>
<reference evidence="12 13" key="1">
    <citation type="submission" date="2018-11" db="EMBL/GenBank/DDBJ databases">
        <title>Genome assembly of Steccherinum ochraceum LE-BIN_3174, the white-rot fungus of the Steccherinaceae family (The Residual Polyporoid clade, Polyporales, Basidiomycota).</title>
        <authorList>
            <person name="Fedorova T.V."/>
            <person name="Glazunova O.A."/>
            <person name="Landesman E.O."/>
            <person name="Moiseenko K.V."/>
            <person name="Psurtseva N.V."/>
            <person name="Savinova O.S."/>
            <person name="Shakhova N.V."/>
            <person name="Tyazhelova T.V."/>
            <person name="Vasina D.V."/>
        </authorList>
    </citation>
    <scope>NUCLEOTIDE SEQUENCE [LARGE SCALE GENOMIC DNA]</scope>
    <source>
        <strain evidence="12 13">LE-BIN_3174</strain>
    </source>
</reference>
<dbReference type="InterPro" id="IPR027417">
    <property type="entry name" value="P-loop_NTPase"/>
</dbReference>
<feature type="domain" description="DNA2/NAM7 helicase-like C-terminal" evidence="10">
    <location>
        <begin position="1554"/>
        <end position="1737"/>
    </location>
</feature>
<dbReference type="InterPro" id="IPR047187">
    <property type="entry name" value="SF1_C_Upf1"/>
</dbReference>
<feature type="domain" description="Helicase SEN1 beta-barrel" evidence="11">
    <location>
        <begin position="1120"/>
        <end position="1211"/>
    </location>
</feature>
<evidence type="ECO:0000256" key="5">
    <source>
        <dbReference type="ARBA" id="ARBA00022840"/>
    </source>
</evidence>
<feature type="region of interest" description="Disordered" evidence="7">
    <location>
        <begin position="850"/>
        <end position="871"/>
    </location>
</feature>
<feature type="domain" description="DNA2/NAM7 helicase helicase" evidence="9">
    <location>
        <begin position="1260"/>
        <end position="1535"/>
    </location>
</feature>
<feature type="region of interest" description="Disordered" evidence="7">
    <location>
        <begin position="897"/>
        <end position="1009"/>
    </location>
</feature>
<keyword evidence="6" id="KW-0175">Coiled coil</keyword>
<dbReference type="GO" id="GO:0016604">
    <property type="term" value="C:nuclear body"/>
    <property type="evidence" value="ECO:0007669"/>
    <property type="project" value="TreeGrafter"/>
</dbReference>
<dbReference type="FunFam" id="3.40.50.300:FF:000326">
    <property type="entry name" value="P-loop containing nucleoside triphosphate hydrolase"/>
    <property type="match status" value="1"/>
</dbReference>
<evidence type="ECO:0000313" key="12">
    <source>
        <dbReference type="EMBL" id="TCD66618.1"/>
    </source>
</evidence>
<dbReference type="Gene3D" id="3.40.50.300">
    <property type="entry name" value="P-loop containing nucleotide triphosphate hydrolases"/>
    <property type="match status" value="2"/>
</dbReference>
<dbReference type="PANTHER" id="PTHR10887">
    <property type="entry name" value="DNA2/NAM7 HELICASE FAMILY"/>
    <property type="match status" value="1"/>
</dbReference>
<dbReference type="GO" id="GO:0005694">
    <property type="term" value="C:chromosome"/>
    <property type="evidence" value="ECO:0007669"/>
    <property type="project" value="UniProtKB-ARBA"/>
</dbReference>
<proteinExistence type="inferred from homology"/>
<dbReference type="PANTHER" id="PTHR10887:SF495">
    <property type="entry name" value="HELICASE SENATAXIN ISOFORM X1-RELATED"/>
    <property type="match status" value="1"/>
</dbReference>
<dbReference type="InterPro" id="IPR041677">
    <property type="entry name" value="DNA2/NAM7_AAA_11"/>
</dbReference>
<feature type="compositionally biased region" description="Pro residues" evidence="7">
    <location>
        <begin position="1834"/>
        <end position="1845"/>
    </location>
</feature>
<feature type="region of interest" description="Disordered" evidence="7">
    <location>
        <begin position="1771"/>
        <end position="1895"/>
    </location>
</feature>
<feature type="compositionally biased region" description="Basic and acidic residues" evidence="7">
    <location>
        <begin position="850"/>
        <end position="861"/>
    </location>
</feature>
<dbReference type="GO" id="GO:0016787">
    <property type="term" value="F:hydrolase activity"/>
    <property type="evidence" value="ECO:0007669"/>
    <property type="project" value="UniProtKB-KW"/>
</dbReference>
<dbReference type="SUPFAM" id="SSF48371">
    <property type="entry name" value="ARM repeat"/>
    <property type="match status" value="1"/>
</dbReference>
<dbReference type="Pfam" id="PF23576">
    <property type="entry name" value="SEN1_barrel"/>
    <property type="match status" value="1"/>
</dbReference>
<evidence type="ECO:0000259" key="8">
    <source>
        <dbReference type="Pfam" id="PF12726"/>
    </source>
</evidence>
<evidence type="ECO:0000256" key="1">
    <source>
        <dbReference type="ARBA" id="ARBA00007913"/>
    </source>
</evidence>
<comment type="caution">
    <text evidence="12">The sequence shown here is derived from an EMBL/GenBank/DDBJ whole genome shotgun (WGS) entry which is preliminary data.</text>
</comment>
<dbReference type="GO" id="GO:0004386">
    <property type="term" value="F:helicase activity"/>
    <property type="evidence" value="ECO:0007669"/>
    <property type="project" value="UniProtKB-KW"/>
</dbReference>
<dbReference type="CDD" id="cd18042">
    <property type="entry name" value="DEXXQc_SETX"/>
    <property type="match status" value="1"/>
</dbReference>
<comment type="similarity">
    <text evidence="1">Belongs to the DNA2/NAM7 helicase family.</text>
</comment>
<dbReference type="GO" id="GO:0006369">
    <property type="term" value="P:termination of RNA polymerase II transcription"/>
    <property type="evidence" value="ECO:0007669"/>
    <property type="project" value="TreeGrafter"/>
</dbReference>
<dbReference type="InterPro" id="IPR056474">
    <property type="entry name" value="SEN1_barrel"/>
</dbReference>
<sequence>MPSDNREARIKLNHLRDAPAATENAQADVLALIYDVLIKDGQPPRPHWFCSRADQLIVDAATFLLRLHAYNSPRVDAWRLHLKSCLLGCMDCVGALQEAKVSSRHTYFGAFKDVVLAKFWDSFSEWEARLAIEACKTARIDPSVPAGSRRTLNEAPPAVTYLMLSNTQVLQNLEVMRLLQECTPTHAFSDWPTAVPPPGLLLLLVHNNTAIRTWTRSQLGTFTTTPMKSEQLLPAYTETLERVTKVIGLFDAQLGRAAHSSVSGDSFPFAQDPSQLWSGYGNLLRFIPPECFRPSEMFRLDLRHIVIGHLSDPGSHFLDVLRCFLLILNRIGPEVWQEEGKDYPLVVFNTIKDNPSYIECLRTSPVTDRDPWTLVCLSTYLKSLDRLPAFKEVLPAMMLFLCEELQHERFKDIQPSAIGMAAKVLVTAMTTAPEDSAMDLSSVWESLDIHTTRFVAVAFGKLFTSDPWKNARKEARKLVQTTLAVDIKGVASAISHLSNPAKHTNPIVTPGARVQLWKKMYEQLHHTDPDGVALVFHALSEISHVDTLTDAAFQDVIKQSAHPSAAQKAFTAINNALKVFRDGFAEAISRILDFSSQTAVGQLIRKDMVTQDIMALMFSPIEDIREAAQSVAGLALDVETRPECFRALLKAVPDQAFDGINIFLATFDTFARTVPEACSLSKSLALCFTDIIDVMCSSPEGLLFKQSFVTSIPSPGAAVVLPKWWSAMTKALSIIFLRTPRWALYFDNHVMVEWMRDALIFGRDLLAQRKVIETAAIGPDNTSAAKRKLSHIGKKMVDDLQQVLQDLTRWLRLTDEELLFQSFALLQSLLSCFRETQITPLEGTLQKLQKHVDDARKKDPSRPQTRLDAPRLARLQETLSSFEEEEEDEDEIQIISHTKAPAKLPAATKTKQEVLKPKAEKSIKSRAPEVTQIRPVPTKKSSKFTAEDQRKLSAASSLPKFSKTVKSSPPVASSSTSSVVAKSVAAARSSSSESESEDEEGGTLASLVKLQRTPTIKKPAERRQVKMMDLPTKNKNSALDRINRRDDARRTGLRLKPDISSLHRTVLSWDYNHTGSSPPASGRLEPVPDTFHGPDHYRRVFEPLLLSECWSQIQQSKDEPQDKYPCLVVGRQYTDDWSDLECTIADSVKQDWYLTDADVVLLTMLEAGKSHLAKVQSYKAGAHGIQLSLRLWLSGQDPGPQVNATWTLYKVVSLTTLHREYAALLGLPYYDLFDFIMRPDLAQPSRISSDELERTMSTYKLNEPQAKAILSSMNVEGFSLIQGPPGTGKTSTICGLVQLFLARRPRPATTIHVGRTSGPADREPPKKILLCAPSNAAIDEITNRLKGGVSGAGKKDTAPKVVRVGAPKGMHPSVKDVSLDSLVEQRLNSDSKATVAGNASNEIALLRAKLEDVRSKRSRKLEEISNTHDNLAKVSVLEDEMKILNKQRLTITHELDKLRDKQKSDNRALDAFGRRARFEIMQEADVICSTLAGAGHDLLEAFDFEMVVIDEAAQAIELSSLIPLKYRCHRCIMVGGKPYVLSRTWLALTLNQIQNSYLQRIQYRMHPEISRLPSNLFYDGRLLDGPEMAVRTKKPWHTSSKFGPYRFYNVHRGVEEKGSFHSLVNRSESQIAVALYQRLTQEFSAYDFDHKIGIVTMYRAQVGELRKAFEQRFGFNVASTVDFNTVDGFQGQEKEIIILSCVRAGPGLQNVGFLSDVRRMNVALTRAKSSVFVLGNAATLERSDENWRSIVADARQRSCLVEVSTDVRYFTAPAGPQPTSPAKTIKSAAKPSQDTPAPPANLLTPQQLAANNRSVSGKGREPVAASSSSSSSNAPPPVPPAPPVIPQKRRPDEEDEPPPRPNGDHMRDRPPPKPKVKRQKQASSMFIPKKILLQR</sequence>
<dbReference type="STRING" id="92696.A0A4R0RRZ1"/>
<feature type="domain" description="Helicase Sen1 N-terminal" evidence="8">
    <location>
        <begin position="78"/>
        <end position="823"/>
    </location>
</feature>
<name>A0A4R0RRZ1_9APHY</name>
<dbReference type="SUPFAM" id="SSF52540">
    <property type="entry name" value="P-loop containing nucleoside triphosphate hydrolases"/>
    <property type="match status" value="1"/>
</dbReference>
<feature type="compositionally biased region" description="Polar residues" evidence="7">
    <location>
        <begin position="1803"/>
        <end position="1815"/>
    </location>
</feature>
<dbReference type="Pfam" id="PF13086">
    <property type="entry name" value="AAA_11"/>
    <property type="match status" value="1"/>
</dbReference>
<organism evidence="12 13">
    <name type="scientific">Steccherinum ochraceum</name>
    <dbReference type="NCBI Taxonomy" id="92696"/>
    <lineage>
        <taxon>Eukaryota</taxon>
        <taxon>Fungi</taxon>
        <taxon>Dikarya</taxon>
        <taxon>Basidiomycota</taxon>
        <taxon>Agaricomycotina</taxon>
        <taxon>Agaricomycetes</taxon>
        <taxon>Polyporales</taxon>
        <taxon>Steccherinaceae</taxon>
        <taxon>Steccherinum</taxon>
    </lineage>
</organism>
<dbReference type="GO" id="GO:0001147">
    <property type="term" value="F:transcription termination site sequence-specific DNA binding"/>
    <property type="evidence" value="ECO:0007669"/>
    <property type="project" value="TreeGrafter"/>
</dbReference>
<feature type="compositionally biased region" description="Low complexity" evidence="7">
    <location>
        <begin position="898"/>
        <end position="909"/>
    </location>
</feature>
<evidence type="ECO:0000256" key="6">
    <source>
        <dbReference type="SAM" id="Coils"/>
    </source>
</evidence>
<protein>
    <submittedName>
        <fullName evidence="12">DEAD-box type RNA helicase</fullName>
    </submittedName>
</protein>
<evidence type="ECO:0000256" key="7">
    <source>
        <dbReference type="SAM" id="MobiDB-lite"/>
    </source>
</evidence>
<dbReference type="InterPro" id="IPR024481">
    <property type="entry name" value="Helicase_Sen1_N"/>
</dbReference>
<keyword evidence="2" id="KW-0547">Nucleotide-binding</keyword>
<feature type="compositionally biased region" description="Low complexity" evidence="7">
    <location>
        <begin position="962"/>
        <end position="993"/>
    </location>
</feature>
<accession>A0A4R0RRZ1</accession>
<dbReference type="OrthoDB" id="6513042at2759"/>
<evidence type="ECO:0000259" key="10">
    <source>
        <dbReference type="Pfam" id="PF13087"/>
    </source>
</evidence>
<evidence type="ECO:0000259" key="9">
    <source>
        <dbReference type="Pfam" id="PF13086"/>
    </source>
</evidence>
<feature type="compositionally biased region" description="Basic and acidic residues" evidence="7">
    <location>
        <begin position="910"/>
        <end position="927"/>
    </location>
</feature>
<dbReference type="InterPro" id="IPR045055">
    <property type="entry name" value="DNA2/NAM7-like"/>
</dbReference>
<keyword evidence="4 12" id="KW-0347">Helicase</keyword>